<keyword evidence="7 9" id="KW-0413">Isomerase</keyword>
<comment type="caution">
    <text evidence="14">The sequence shown here is derived from an EMBL/GenBank/DDBJ whole genome shotgun (WGS) entry which is preliminary data.</text>
</comment>
<evidence type="ECO:0000256" key="1">
    <source>
        <dbReference type="ARBA" id="ARBA00000971"/>
    </source>
</evidence>
<dbReference type="EMBL" id="CAJNDS010002323">
    <property type="protein sequence ID" value="CAE7431328.1"/>
    <property type="molecule type" value="Genomic_DNA"/>
</dbReference>
<dbReference type="Proteomes" id="UP000604046">
    <property type="component" value="Unassembled WGS sequence"/>
</dbReference>
<dbReference type="InterPro" id="IPR002110">
    <property type="entry name" value="Ankyrin_rpt"/>
</dbReference>
<dbReference type="FunFam" id="3.10.50.40:FF:000006">
    <property type="entry name" value="Peptidyl-prolyl cis-trans isomerase"/>
    <property type="match status" value="1"/>
</dbReference>
<dbReference type="InterPro" id="IPR001179">
    <property type="entry name" value="PPIase_FKBP_dom"/>
</dbReference>
<evidence type="ECO:0000259" key="13">
    <source>
        <dbReference type="PROSITE" id="PS50103"/>
    </source>
</evidence>
<dbReference type="GO" id="GO:0010468">
    <property type="term" value="P:regulation of gene expression"/>
    <property type="evidence" value="ECO:0007669"/>
    <property type="project" value="UniProtKB-ARBA"/>
</dbReference>
<feature type="zinc finger region" description="C3H1-type" evidence="10">
    <location>
        <begin position="324"/>
        <end position="351"/>
    </location>
</feature>
<evidence type="ECO:0000259" key="12">
    <source>
        <dbReference type="PROSITE" id="PS50059"/>
    </source>
</evidence>
<dbReference type="PROSITE" id="PS50297">
    <property type="entry name" value="ANK_REP_REGION"/>
    <property type="match status" value="2"/>
</dbReference>
<dbReference type="Gene3D" id="3.10.50.40">
    <property type="match status" value="1"/>
</dbReference>
<evidence type="ECO:0000256" key="2">
    <source>
        <dbReference type="ARBA" id="ARBA00013194"/>
    </source>
</evidence>
<evidence type="ECO:0000256" key="7">
    <source>
        <dbReference type="ARBA" id="ARBA00023235"/>
    </source>
</evidence>
<feature type="region of interest" description="Disordered" evidence="11">
    <location>
        <begin position="506"/>
        <end position="543"/>
    </location>
</feature>
<keyword evidence="15" id="KW-1185">Reference proteome</keyword>
<organism evidence="14 15">
    <name type="scientific">Symbiodinium natans</name>
    <dbReference type="NCBI Taxonomy" id="878477"/>
    <lineage>
        <taxon>Eukaryota</taxon>
        <taxon>Sar</taxon>
        <taxon>Alveolata</taxon>
        <taxon>Dinophyceae</taxon>
        <taxon>Suessiales</taxon>
        <taxon>Symbiodiniaceae</taxon>
        <taxon>Symbiodinium</taxon>
    </lineage>
</organism>
<dbReference type="SUPFAM" id="SSF48403">
    <property type="entry name" value="Ankyrin repeat"/>
    <property type="match status" value="1"/>
</dbReference>
<dbReference type="SMART" id="SM00356">
    <property type="entry name" value="ZnF_C3H1"/>
    <property type="match status" value="2"/>
</dbReference>
<protein>
    <recommendedName>
        <fullName evidence="2 9">peptidylprolyl isomerase</fullName>
        <ecNumber evidence="2 9">5.2.1.8</ecNumber>
    </recommendedName>
</protein>
<dbReference type="EC" id="5.2.1.8" evidence="2 9"/>
<proteinExistence type="predicted"/>
<keyword evidence="4 10" id="KW-0863">Zinc-finger</keyword>
<dbReference type="InterPro" id="IPR036855">
    <property type="entry name" value="Znf_CCCH_sf"/>
</dbReference>
<dbReference type="PROSITE" id="PS50088">
    <property type="entry name" value="ANK_REPEAT"/>
    <property type="match status" value="3"/>
</dbReference>
<dbReference type="PANTHER" id="PTHR10516:SF443">
    <property type="entry name" value="FK506-BINDING PROTEIN 59-RELATED"/>
    <property type="match status" value="1"/>
</dbReference>
<keyword evidence="8" id="KW-0040">ANK repeat</keyword>
<feature type="domain" description="PPIase FKBP-type" evidence="12">
    <location>
        <begin position="16"/>
        <end position="98"/>
    </location>
</feature>
<evidence type="ECO:0000256" key="11">
    <source>
        <dbReference type="SAM" id="MobiDB-lite"/>
    </source>
</evidence>
<dbReference type="Gene3D" id="1.25.40.20">
    <property type="entry name" value="Ankyrin repeat-containing domain"/>
    <property type="match status" value="1"/>
</dbReference>
<dbReference type="SMART" id="SM00248">
    <property type="entry name" value="ANK"/>
    <property type="match status" value="3"/>
</dbReference>
<comment type="catalytic activity">
    <reaction evidence="1 9">
        <text>[protein]-peptidylproline (omega=180) = [protein]-peptidylproline (omega=0)</text>
        <dbReference type="Rhea" id="RHEA:16237"/>
        <dbReference type="Rhea" id="RHEA-COMP:10747"/>
        <dbReference type="Rhea" id="RHEA-COMP:10748"/>
        <dbReference type="ChEBI" id="CHEBI:83833"/>
        <dbReference type="ChEBI" id="CHEBI:83834"/>
        <dbReference type="EC" id="5.2.1.8"/>
    </reaction>
</comment>
<evidence type="ECO:0000256" key="9">
    <source>
        <dbReference type="PROSITE-ProRule" id="PRU00277"/>
    </source>
</evidence>
<dbReference type="GO" id="GO:0008270">
    <property type="term" value="F:zinc ion binding"/>
    <property type="evidence" value="ECO:0007669"/>
    <property type="project" value="UniProtKB-KW"/>
</dbReference>
<dbReference type="SUPFAM" id="SSF90229">
    <property type="entry name" value="CCCH zinc finger"/>
    <property type="match status" value="2"/>
</dbReference>
<feature type="domain" description="C3H1-type" evidence="13">
    <location>
        <begin position="289"/>
        <end position="316"/>
    </location>
</feature>
<dbReference type="PROSITE" id="PS50059">
    <property type="entry name" value="FKBP_PPIASE"/>
    <property type="match status" value="1"/>
</dbReference>
<gene>
    <name evidence="14" type="primary">FPR1</name>
    <name evidence="14" type="ORF">SNAT2548_LOCUS23443</name>
</gene>
<dbReference type="PROSITE" id="PS50103">
    <property type="entry name" value="ZF_C3H1"/>
    <property type="match status" value="2"/>
</dbReference>
<evidence type="ECO:0000313" key="15">
    <source>
        <dbReference type="Proteomes" id="UP000604046"/>
    </source>
</evidence>
<sequence>VKTLRCGDGVTFPKPGDKLHTHYVGRIAATGEQIDSSYERGLPFRFQLGVGQVIAGWDEGIRKMSLGEHALLMIPSDRAYGVQGAGGSIPPDTDLVFEACPLLADPLKFDRRGFPRAAGGDTSGDDGAISDASSYAPECEPWYSIVLQGEDDLMIRVVTPTRKCKLERGYQRGCDLLQCGDILTRYPIGSTLQHDILQKFWEREQFIGLGEDGGSEASQWVVATREQYAQLWLAVASVGLNRPVRYCIAEDEHIRIGGAATQVLVMAPVLIADAAPESAAAWKSKKRFYKQTRLCSFNLVGACKRGSACNFAHSEIDLKEMPDFSKTRICKNFMAGKCELGSACSFAHGQQELIQAKKANKKSKAALVAAELHEEQLRHVVEAEKPVKALKEFLAAPIGYSRFRQRLFVEDMRELKEGQTACYLAAGSGHMELLRLLVAADEDSHTQSGTAALLMAARGGHLDVVRRLLEAGVVATSATRDGEAALHVAAECGHLEVAELLNSWPNQHSSAGVHGPEADPTPDAVKMKVGSRAIRGNKSDRHG</sequence>
<dbReference type="PANTHER" id="PTHR10516">
    <property type="entry name" value="PEPTIDYL-PROLYL CIS-TRANS ISOMERASE"/>
    <property type="match status" value="1"/>
</dbReference>
<dbReference type="SUPFAM" id="SSF54534">
    <property type="entry name" value="FKBP-like"/>
    <property type="match status" value="1"/>
</dbReference>
<evidence type="ECO:0000256" key="10">
    <source>
        <dbReference type="PROSITE-ProRule" id="PRU00723"/>
    </source>
</evidence>
<evidence type="ECO:0000256" key="8">
    <source>
        <dbReference type="PROSITE-ProRule" id="PRU00023"/>
    </source>
</evidence>
<name>A0A812RCI4_9DINO</name>
<feature type="domain" description="C3H1-type" evidence="13">
    <location>
        <begin position="324"/>
        <end position="351"/>
    </location>
</feature>
<dbReference type="Pfam" id="PF00254">
    <property type="entry name" value="FKBP_C"/>
    <property type="match status" value="1"/>
</dbReference>
<dbReference type="Gene3D" id="4.10.1000.10">
    <property type="entry name" value="Zinc finger, CCCH-type"/>
    <property type="match status" value="2"/>
</dbReference>
<evidence type="ECO:0000256" key="6">
    <source>
        <dbReference type="ARBA" id="ARBA00023110"/>
    </source>
</evidence>
<reference evidence="14" key="1">
    <citation type="submission" date="2021-02" db="EMBL/GenBank/DDBJ databases">
        <authorList>
            <person name="Dougan E. K."/>
            <person name="Rhodes N."/>
            <person name="Thang M."/>
            <person name="Chan C."/>
        </authorList>
    </citation>
    <scope>NUCLEOTIDE SEQUENCE</scope>
</reference>
<feature type="repeat" description="ANK" evidence="8">
    <location>
        <begin position="417"/>
        <end position="449"/>
    </location>
</feature>
<accession>A0A812RCI4</accession>
<feature type="zinc finger region" description="C3H1-type" evidence="10">
    <location>
        <begin position="289"/>
        <end position="316"/>
    </location>
</feature>
<keyword evidence="5 10" id="KW-0862">Zinc</keyword>
<evidence type="ECO:0000256" key="4">
    <source>
        <dbReference type="ARBA" id="ARBA00022771"/>
    </source>
</evidence>
<dbReference type="Pfam" id="PF00642">
    <property type="entry name" value="zf-CCCH"/>
    <property type="match status" value="2"/>
</dbReference>
<dbReference type="InterPro" id="IPR036770">
    <property type="entry name" value="Ankyrin_rpt-contain_sf"/>
</dbReference>
<dbReference type="GO" id="GO:0005737">
    <property type="term" value="C:cytoplasm"/>
    <property type="evidence" value="ECO:0007669"/>
    <property type="project" value="TreeGrafter"/>
</dbReference>
<dbReference type="InterPro" id="IPR046357">
    <property type="entry name" value="PPIase_dom_sf"/>
</dbReference>
<evidence type="ECO:0000256" key="3">
    <source>
        <dbReference type="ARBA" id="ARBA00022723"/>
    </source>
</evidence>
<feature type="repeat" description="ANK" evidence="8">
    <location>
        <begin position="481"/>
        <end position="501"/>
    </location>
</feature>
<evidence type="ECO:0000313" key="14">
    <source>
        <dbReference type="EMBL" id="CAE7431328.1"/>
    </source>
</evidence>
<dbReference type="InterPro" id="IPR000571">
    <property type="entry name" value="Znf_CCCH"/>
</dbReference>
<dbReference type="Pfam" id="PF12796">
    <property type="entry name" value="Ank_2"/>
    <property type="match status" value="1"/>
</dbReference>
<feature type="repeat" description="ANK" evidence="8">
    <location>
        <begin position="448"/>
        <end position="480"/>
    </location>
</feature>
<feature type="non-terminal residue" evidence="14">
    <location>
        <position position="543"/>
    </location>
</feature>
<dbReference type="OrthoDB" id="410307at2759"/>
<keyword evidence="6 9" id="KW-0697">Rotamase</keyword>
<keyword evidence="3 10" id="KW-0479">Metal-binding</keyword>
<dbReference type="InterPro" id="IPR050689">
    <property type="entry name" value="FKBP-type_PPIase"/>
</dbReference>
<evidence type="ECO:0000256" key="5">
    <source>
        <dbReference type="ARBA" id="ARBA00022833"/>
    </source>
</evidence>
<dbReference type="GO" id="GO:0003755">
    <property type="term" value="F:peptidyl-prolyl cis-trans isomerase activity"/>
    <property type="evidence" value="ECO:0007669"/>
    <property type="project" value="UniProtKB-KW"/>
</dbReference>
<dbReference type="AlphaFoldDB" id="A0A812RCI4"/>